<gene>
    <name evidence="12" type="primary">Mo01958</name>
    <name evidence="12" type="ORF">E5Q_01958</name>
</gene>
<keyword evidence="13" id="KW-1185">Reference proteome</keyword>
<evidence type="ECO:0000313" key="13">
    <source>
        <dbReference type="Proteomes" id="UP000009131"/>
    </source>
</evidence>
<evidence type="ECO:0000256" key="8">
    <source>
        <dbReference type="ARBA" id="ARBA00029670"/>
    </source>
</evidence>
<dbReference type="eggNOG" id="ENOG502RGMX">
    <property type="taxonomic scope" value="Eukaryota"/>
</dbReference>
<dbReference type="Pfam" id="PF07529">
    <property type="entry name" value="HSA"/>
    <property type="match status" value="1"/>
</dbReference>
<accession>G7DXJ1</accession>
<organism evidence="12 13">
    <name type="scientific">Mixia osmundae (strain CBS 9802 / IAM 14324 / JCM 22182 / KY 12970)</name>
    <dbReference type="NCBI Taxonomy" id="764103"/>
    <lineage>
        <taxon>Eukaryota</taxon>
        <taxon>Fungi</taxon>
        <taxon>Dikarya</taxon>
        <taxon>Basidiomycota</taxon>
        <taxon>Pucciniomycotina</taxon>
        <taxon>Mixiomycetes</taxon>
        <taxon>Mixiales</taxon>
        <taxon>Mixiaceae</taxon>
        <taxon>Mixia</taxon>
    </lineage>
</organism>
<comment type="function">
    <text evidence="7">Component of the NuA4 histone acetyltransferase complex which is involved in transcriptional activation of selected genes principally by acetylation of nucleosomal histone H4 and H2A. The NuA4 complex is also involved in DNA repair.</text>
</comment>
<dbReference type="STRING" id="764103.G7DXJ1"/>
<dbReference type="PROSITE" id="PS51204">
    <property type="entry name" value="HSA"/>
    <property type="match status" value="1"/>
</dbReference>
<evidence type="ECO:0000256" key="1">
    <source>
        <dbReference type="ARBA" id="ARBA00004123"/>
    </source>
</evidence>
<dbReference type="InterPro" id="IPR001005">
    <property type="entry name" value="SANT/Myb"/>
</dbReference>
<feature type="region of interest" description="Disordered" evidence="9">
    <location>
        <begin position="522"/>
        <end position="583"/>
    </location>
</feature>
<feature type="region of interest" description="Disordered" evidence="9">
    <location>
        <begin position="818"/>
        <end position="849"/>
    </location>
</feature>
<dbReference type="GO" id="GO:0005634">
    <property type="term" value="C:nucleus"/>
    <property type="evidence" value="ECO:0007669"/>
    <property type="project" value="UniProtKB-SubCell"/>
</dbReference>
<reference evidence="12 13" key="2">
    <citation type="journal article" date="2012" name="Open Biol.">
        <title>Characteristics of nucleosomes and linker DNA regions on the genome of the basidiomycete Mixia osmundae revealed by mono- and dinucleosome mapping.</title>
        <authorList>
            <person name="Nishida H."/>
            <person name="Kondo S."/>
            <person name="Matsumoto T."/>
            <person name="Suzuki Y."/>
            <person name="Yoshikawa H."/>
            <person name="Taylor T.D."/>
            <person name="Sugiyama J."/>
        </authorList>
    </citation>
    <scope>NUCLEOTIDE SEQUENCE [LARGE SCALE GENOMIC DNA]</scope>
    <source>
        <strain evidence="13">CBS 9802 / IAM 14324 / JCM 22182 / KY 12970</strain>
    </source>
</reference>
<evidence type="ECO:0000256" key="9">
    <source>
        <dbReference type="SAM" id="MobiDB-lite"/>
    </source>
</evidence>
<dbReference type="PANTHER" id="PTHR46459">
    <property type="entry name" value="E1A-BINDING PROTEIN P400-RELATED"/>
    <property type="match status" value="1"/>
</dbReference>
<evidence type="ECO:0000256" key="2">
    <source>
        <dbReference type="ARBA" id="ARBA00008913"/>
    </source>
</evidence>
<dbReference type="Pfam" id="PF13921">
    <property type="entry name" value="Myb_DNA-bind_6"/>
    <property type="match status" value="1"/>
</dbReference>
<feature type="compositionally biased region" description="Low complexity" evidence="9">
    <location>
        <begin position="830"/>
        <end position="849"/>
    </location>
</feature>
<feature type="domain" description="HSA" evidence="11">
    <location>
        <begin position="424"/>
        <end position="499"/>
    </location>
</feature>
<dbReference type="SMART" id="SM00573">
    <property type="entry name" value="HSA"/>
    <property type="match status" value="1"/>
</dbReference>
<evidence type="ECO:0000256" key="5">
    <source>
        <dbReference type="ARBA" id="ARBA00023204"/>
    </source>
</evidence>
<dbReference type="GO" id="GO:0006281">
    <property type="term" value="P:DNA repair"/>
    <property type="evidence" value="ECO:0007669"/>
    <property type="project" value="UniProtKB-KW"/>
</dbReference>
<name>G7DXJ1_MIXOS</name>
<feature type="compositionally biased region" description="Low complexity" evidence="9">
    <location>
        <begin position="126"/>
        <end position="182"/>
    </location>
</feature>
<feature type="compositionally biased region" description="Low complexity" evidence="9">
    <location>
        <begin position="1049"/>
        <end position="1058"/>
    </location>
</feature>
<keyword evidence="4" id="KW-0156">Chromatin regulator</keyword>
<feature type="region of interest" description="Disordered" evidence="9">
    <location>
        <begin position="1096"/>
        <end position="1125"/>
    </location>
</feature>
<dbReference type="SUPFAM" id="SSF46689">
    <property type="entry name" value="Homeodomain-like"/>
    <property type="match status" value="1"/>
</dbReference>
<evidence type="ECO:0000313" key="12">
    <source>
        <dbReference type="EMBL" id="GAA95301.1"/>
    </source>
</evidence>
<evidence type="ECO:0000256" key="6">
    <source>
        <dbReference type="ARBA" id="ARBA00023242"/>
    </source>
</evidence>
<feature type="region of interest" description="Disordered" evidence="9">
    <location>
        <begin position="966"/>
        <end position="1059"/>
    </location>
</feature>
<proteinExistence type="inferred from homology"/>
<evidence type="ECO:0000259" key="11">
    <source>
        <dbReference type="PROSITE" id="PS51204"/>
    </source>
</evidence>
<dbReference type="PROSITE" id="PS50090">
    <property type="entry name" value="MYB_LIKE"/>
    <property type="match status" value="1"/>
</dbReference>
<dbReference type="CDD" id="cd00167">
    <property type="entry name" value="SANT"/>
    <property type="match status" value="1"/>
</dbReference>
<dbReference type="Gene3D" id="1.10.10.60">
    <property type="entry name" value="Homeodomain-like"/>
    <property type="match status" value="1"/>
</dbReference>
<evidence type="ECO:0000259" key="10">
    <source>
        <dbReference type="PROSITE" id="PS50090"/>
    </source>
</evidence>
<keyword evidence="6" id="KW-0539">Nucleus</keyword>
<dbReference type="EMBL" id="BABT02000061">
    <property type="protein sequence ID" value="GAA95301.1"/>
    <property type="molecule type" value="Genomic_DNA"/>
</dbReference>
<dbReference type="OrthoDB" id="5364245at2759"/>
<evidence type="ECO:0000256" key="7">
    <source>
        <dbReference type="ARBA" id="ARBA00025178"/>
    </source>
</evidence>
<feature type="compositionally biased region" description="Low complexity" evidence="9">
    <location>
        <begin position="561"/>
        <end position="573"/>
    </location>
</feature>
<dbReference type="Proteomes" id="UP000009131">
    <property type="component" value="Unassembled WGS sequence"/>
</dbReference>
<feature type="region of interest" description="Disordered" evidence="9">
    <location>
        <begin position="58"/>
        <end position="83"/>
    </location>
</feature>
<dbReference type="InterPro" id="IPR009057">
    <property type="entry name" value="Homeodomain-like_sf"/>
</dbReference>
<dbReference type="OMA" id="VEWHEAG"/>
<dbReference type="SMART" id="SM00717">
    <property type="entry name" value="SANT"/>
    <property type="match status" value="1"/>
</dbReference>
<dbReference type="GO" id="GO:0035267">
    <property type="term" value="C:NuA4 histone acetyltransferase complex"/>
    <property type="evidence" value="ECO:0007669"/>
    <property type="project" value="TreeGrafter"/>
</dbReference>
<dbReference type="AlphaFoldDB" id="G7DXJ1"/>
<reference evidence="12 13" key="1">
    <citation type="journal article" date="2011" name="J. Gen. Appl. Microbiol.">
        <title>Draft genome sequencing of the enigmatic basidiomycete Mixia osmundae.</title>
        <authorList>
            <person name="Nishida H."/>
            <person name="Nagatsuka Y."/>
            <person name="Sugiyama J."/>
        </authorList>
    </citation>
    <scope>NUCLEOTIDE SEQUENCE [LARGE SCALE GENOMIC DNA]</scope>
    <source>
        <strain evidence="13">CBS 9802 / IAM 14324 / JCM 22182 / KY 12970</strain>
    </source>
</reference>
<dbReference type="InterPro" id="IPR014012">
    <property type="entry name" value="HSA_dom"/>
</dbReference>
<evidence type="ECO:0000256" key="3">
    <source>
        <dbReference type="ARBA" id="ARBA00022763"/>
    </source>
</evidence>
<feature type="region of interest" description="Disordered" evidence="9">
    <location>
        <begin position="118"/>
        <end position="209"/>
    </location>
</feature>
<comment type="subcellular location">
    <subcellularLocation>
        <location evidence="1">Nucleus</location>
    </subcellularLocation>
</comment>
<sequence>MAQSSHEGLMESLREQFRQRHYKETIIPSIERRRLLLIECYYLIADLKTPQLLGAGSIPSKASGTNEADKATTTRPAPRTASSVELVQAQCQAFVERHLANKSDINEILNLLVLPPLDPSPPTSPVVPRSTNTAPRAPSASSSAPQAAGSTTSATQTASTAATRTAPAPTPGAASSSRSATSQPPPATVSPAALTISDQPPPTARPIASSSASVHFTPLFPPLPDELIDKRLHIGNLAVFAANAPGSSKQKGKEAARVKEQLRHTAQPGASAASPAQVIGIAPPIASTSAAATAVSPGTTHRRASAGPEALAALTITPLSGGMELFKFGLARATHAGVRGLATGFQMGQSMATFGGGGAGVGDKAPVPPSGDKTIGSHLDRRYRPAKVVLTADWNVALFELRALRAQERIEQLKADGLWSLRQPKKQRGPAVPKAHWDYLLEEMRWLQTDFKEERRWKAATSYMLAQAVVAWHQAGETYDPAGARATLCVKVRDPSVRAGSADEVTSMLLDVPADASLLEAGSNQTASEDRDADADGDAEDADGEDEMEVDKPMTSDGAEPRAAAAAVPEVPAEAPPAPTDTGPSFGQIVMIRQPLFEIPETSTLVDVASFNGVDELDLSSKDSQSAISALLPDLPLYTIPQTPSDLGVTRIDRRFDESSPHYSRISHIGRRVDSKPILLSTLQPGTNLQKPGKWSSNLAWDLLCGPGAGIEPEMLEMTHIEPASLPSGPFAGRKPKEIVHAVPVNAPLPPANHEHRTGAFEWTDEDDSILLGLSKQYVNNWQLIADLFHGTSKKSNSDKREAWDVYNRWNKRFGPASAPSMLNTEVVGTPGAAPQSADAASTSASQAGAITSNGTAKVIKKMPTKFEGSRKKLRHLSIYDAMRKTSKRREAIAARPGAHMPRKVSLTAHETHALAQRAVMTPLQVTQVKIERDKNEQHRRQLIQEAAHRQQIAAQQAVAQQQAAAAAAAAGQPPGQRTPGAVPGVVPQNRPPGPMSALQQQQIRQSLAVAAASGQQPRPGSAGSQQSPPLMMSPAQSAVSLPNGGGSSSRPNSPSPLIQQGLSAAALANLTPTQQAALATSMQQQAAQQAALAAQSPAAQYNADSARQIRSRMIQQAAQQQQQR</sequence>
<feature type="domain" description="Myb-like" evidence="10">
    <location>
        <begin position="763"/>
        <end position="814"/>
    </location>
</feature>
<feature type="compositionally biased region" description="Polar residues" evidence="9">
    <location>
        <begin position="1014"/>
        <end position="1040"/>
    </location>
</feature>
<dbReference type="InParanoid" id="G7DXJ1"/>
<keyword evidence="5" id="KW-0234">DNA repair</keyword>
<keyword evidence="3" id="KW-0227">DNA damage</keyword>
<dbReference type="RefSeq" id="XP_014569836.1">
    <property type="nucleotide sequence ID" value="XM_014714350.1"/>
</dbReference>
<dbReference type="GO" id="GO:0003682">
    <property type="term" value="F:chromatin binding"/>
    <property type="evidence" value="ECO:0007669"/>
    <property type="project" value="TreeGrafter"/>
</dbReference>
<comment type="similarity">
    <text evidence="2">Belongs to the EAF1 family.</text>
</comment>
<protein>
    <recommendedName>
        <fullName evidence="8">Vacuolar import and degradation protein 21</fullName>
    </recommendedName>
</protein>
<feature type="compositionally biased region" description="Acidic residues" evidence="9">
    <location>
        <begin position="531"/>
        <end position="549"/>
    </location>
</feature>
<dbReference type="PANTHER" id="PTHR46459:SF1">
    <property type="entry name" value="E1A-BINDING PROTEIN P400"/>
    <property type="match status" value="1"/>
</dbReference>
<dbReference type="HOGENOM" id="CLU_279787_0_0_1"/>
<dbReference type="GO" id="GO:0006325">
    <property type="term" value="P:chromatin organization"/>
    <property type="evidence" value="ECO:0007669"/>
    <property type="project" value="UniProtKB-KW"/>
</dbReference>
<comment type="caution">
    <text evidence="12">The sequence shown here is derived from an EMBL/GenBank/DDBJ whole genome shotgun (WGS) entry which is preliminary data.</text>
</comment>
<evidence type="ECO:0000256" key="4">
    <source>
        <dbReference type="ARBA" id="ARBA00022853"/>
    </source>
</evidence>